<gene>
    <name evidence="2" type="ORF">IC610_02730</name>
</gene>
<dbReference type="RefSeq" id="WP_056079219.1">
    <property type="nucleotide sequence ID" value="NZ_JACYFS010000001.1"/>
</dbReference>
<sequence>MNTRIIYKKLIIANIILFAFSVAFLEYSKLFRMSTDKHWIYSFGHNWWFMIGIPAAFFGSLILGILSLVDIEEHKFLYFTFSLVPLILFVIFISV</sequence>
<organism evidence="2 3">
    <name type="scientific">Chryseobacterium caseinilyticum</name>
    <dbReference type="NCBI Taxonomy" id="2771428"/>
    <lineage>
        <taxon>Bacteria</taxon>
        <taxon>Pseudomonadati</taxon>
        <taxon>Bacteroidota</taxon>
        <taxon>Flavobacteriia</taxon>
        <taxon>Flavobacteriales</taxon>
        <taxon>Weeksellaceae</taxon>
        <taxon>Chryseobacterium group</taxon>
        <taxon>Chryseobacterium</taxon>
    </lineage>
</organism>
<keyword evidence="1" id="KW-1133">Transmembrane helix</keyword>
<keyword evidence="1" id="KW-0812">Transmembrane</keyword>
<keyword evidence="1" id="KW-0472">Membrane</keyword>
<proteinExistence type="predicted"/>
<evidence type="ECO:0000313" key="2">
    <source>
        <dbReference type="EMBL" id="MBD8081333.1"/>
    </source>
</evidence>
<protein>
    <submittedName>
        <fullName evidence="2">Uncharacterized protein</fullName>
    </submittedName>
</protein>
<dbReference type="Proteomes" id="UP000637299">
    <property type="component" value="Unassembled WGS sequence"/>
</dbReference>
<feature type="transmembrane region" description="Helical" evidence="1">
    <location>
        <begin position="47"/>
        <end position="69"/>
    </location>
</feature>
<feature type="transmembrane region" description="Helical" evidence="1">
    <location>
        <begin position="7"/>
        <end position="27"/>
    </location>
</feature>
<dbReference type="EMBL" id="JACYFS010000001">
    <property type="protein sequence ID" value="MBD8081333.1"/>
    <property type="molecule type" value="Genomic_DNA"/>
</dbReference>
<keyword evidence="3" id="KW-1185">Reference proteome</keyword>
<evidence type="ECO:0000256" key="1">
    <source>
        <dbReference type="SAM" id="Phobius"/>
    </source>
</evidence>
<evidence type="ECO:0000313" key="3">
    <source>
        <dbReference type="Proteomes" id="UP000637299"/>
    </source>
</evidence>
<comment type="caution">
    <text evidence="2">The sequence shown here is derived from an EMBL/GenBank/DDBJ whole genome shotgun (WGS) entry which is preliminary data.</text>
</comment>
<name>A0ABR8Z7X5_9FLAO</name>
<feature type="transmembrane region" description="Helical" evidence="1">
    <location>
        <begin position="76"/>
        <end position="94"/>
    </location>
</feature>
<accession>A0ABR8Z7X5</accession>
<reference evidence="2 3" key="1">
    <citation type="submission" date="2020-09" db="EMBL/GenBank/DDBJ databases">
        <title>Genome seq and assembly of Chryseobacterium sp.</title>
        <authorList>
            <person name="Chhetri G."/>
        </authorList>
    </citation>
    <scope>NUCLEOTIDE SEQUENCE [LARGE SCALE GENOMIC DNA]</scope>
    <source>
        <strain evidence="2 3">GCR10</strain>
    </source>
</reference>